<dbReference type="AlphaFoldDB" id="A0A6A6U926"/>
<sequence>MIVLTFALLSILGSVIASKQEDFYGPGFFYVELPGQTYFGRLEDVLLGRQTGRVCRIQLDGHQRREIYIFKDESEIPDSVAVDEGLGRIYFTSGRKQANNTWEGKIQQINTDGTDLRTIITTNSLPTALKLVEHPNKKMLYWVEGTEGLEGQAGHLIKRFNVNNRTEIETVIDTKRYACSIGVNATACPPVQDMAIDTRNMDIYWTQSLRWTLIPGSLHKLSLSMKPEETATNRSGVQMLLKDERHAKRIQYVDGSIYWVTESNSETQGSWIKRLGVEDWGKKDPEVVAQVPKEQGYQIIDAFAVDARQETIWAMIGFTFSHFHKADLKGGGGFKLLRQWMAVSRSLVRVG</sequence>
<proteinExistence type="predicted"/>
<keyword evidence="1" id="KW-0732">Signal</keyword>
<keyword evidence="3" id="KW-1185">Reference proteome</keyword>
<gene>
    <name evidence="2" type="ORF">BT63DRAFT_309340</name>
</gene>
<feature type="chain" id="PRO_5025541316" evidence="1">
    <location>
        <begin position="18"/>
        <end position="351"/>
    </location>
</feature>
<organism evidence="2 3">
    <name type="scientific">Microthyrium microscopicum</name>
    <dbReference type="NCBI Taxonomy" id="703497"/>
    <lineage>
        <taxon>Eukaryota</taxon>
        <taxon>Fungi</taxon>
        <taxon>Dikarya</taxon>
        <taxon>Ascomycota</taxon>
        <taxon>Pezizomycotina</taxon>
        <taxon>Dothideomycetes</taxon>
        <taxon>Dothideomycetes incertae sedis</taxon>
        <taxon>Microthyriales</taxon>
        <taxon>Microthyriaceae</taxon>
        <taxon>Microthyrium</taxon>
    </lineage>
</organism>
<protein>
    <submittedName>
        <fullName evidence="2">Uncharacterized protein</fullName>
    </submittedName>
</protein>
<dbReference type="Proteomes" id="UP000799302">
    <property type="component" value="Unassembled WGS sequence"/>
</dbReference>
<evidence type="ECO:0000313" key="3">
    <source>
        <dbReference type="Proteomes" id="UP000799302"/>
    </source>
</evidence>
<name>A0A6A6U926_9PEZI</name>
<dbReference type="SUPFAM" id="SSF63825">
    <property type="entry name" value="YWTD domain"/>
    <property type="match status" value="1"/>
</dbReference>
<accession>A0A6A6U926</accession>
<evidence type="ECO:0000313" key="2">
    <source>
        <dbReference type="EMBL" id="KAF2668101.1"/>
    </source>
</evidence>
<evidence type="ECO:0000256" key="1">
    <source>
        <dbReference type="SAM" id="SignalP"/>
    </source>
</evidence>
<dbReference type="EMBL" id="MU004237">
    <property type="protein sequence ID" value="KAF2668101.1"/>
    <property type="molecule type" value="Genomic_DNA"/>
</dbReference>
<reference evidence="2" key="1">
    <citation type="journal article" date="2020" name="Stud. Mycol.">
        <title>101 Dothideomycetes genomes: a test case for predicting lifestyles and emergence of pathogens.</title>
        <authorList>
            <person name="Haridas S."/>
            <person name="Albert R."/>
            <person name="Binder M."/>
            <person name="Bloem J."/>
            <person name="Labutti K."/>
            <person name="Salamov A."/>
            <person name="Andreopoulos B."/>
            <person name="Baker S."/>
            <person name="Barry K."/>
            <person name="Bills G."/>
            <person name="Bluhm B."/>
            <person name="Cannon C."/>
            <person name="Castanera R."/>
            <person name="Culley D."/>
            <person name="Daum C."/>
            <person name="Ezra D."/>
            <person name="Gonzalez J."/>
            <person name="Henrissat B."/>
            <person name="Kuo A."/>
            <person name="Liang C."/>
            <person name="Lipzen A."/>
            <person name="Lutzoni F."/>
            <person name="Magnuson J."/>
            <person name="Mondo S."/>
            <person name="Nolan M."/>
            <person name="Ohm R."/>
            <person name="Pangilinan J."/>
            <person name="Park H.-J."/>
            <person name="Ramirez L."/>
            <person name="Alfaro M."/>
            <person name="Sun H."/>
            <person name="Tritt A."/>
            <person name="Yoshinaga Y."/>
            <person name="Zwiers L.-H."/>
            <person name="Turgeon B."/>
            <person name="Goodwin S."/>
            <person name="Spatafora J."/>
            <person name="Crous P."/>
            <person name="Grigoriev I."/>
        </authorList>
    </citation>
    <scope>NUCLEOTIDE SEQUENCE</scope>
    <source>
        <strain evidence="2">CBS 115976</strain>
    </source>
</reference>
<dbReference type="Gene3D" id="2.120.10.30">
    <property type="entry name" value="TolB, C-terminal domain"/>
    <property type="match status" value="1"/>
</dbReference>
<dbReference type="InterPro" id="IPR011042">
    <property type="entry name" value="6-blade_b-propeller_TolB-like"/>
</dbReference>
<feature type="signal peptide" evidence="1">
    <location>
        <begin position="1"/>
        <end position="17"/>
    </location>
</feature>